<dbReference type="PANTHER" id="PTHR35106">
    <property type="entry name" value="BNAA07G25190D PROTEIN"/>
    <property type="match status" value="1"/>
</dbReference>
<protein>
    <submittedName>
        <fullName evidence="1">Uncharacterized protein</fullName>
    </submittedName>
</protein>
<proteinExistence type="predicted"/>
<dbReference type="Gramene" id="MELO3C020311.2.1">
    <property type="protein sequence ID" value="MELO3C020311.2.1"/>
    <property type="gene ID" value="MELO3C020311.2"/>
</dbReference>
<dbReference type="AlphaFoldDB" id="A0A9I9DL93"/>
<evidence type="ECO:0000313" key="1">
    <source>
        <dbReference type="EnsemblPlants" id="MELO3C020311.2.1"/>
    </source>
</evidence>
<dbReference type="EnsemblPlants" id="MELO3C020311.2.1">
    <property type="protein sequence ID" value="MELO3C020311.2.1"/>
    <property type="gene ID" value="MELO3C020311.2"/>
</dbReference>
<reference evidence="1" key="1">
    <citation type="submission" date="2023-03" db="UniProtKB">
        <authorList>
            <consortium name="EnsemblPlants"/>
        </authorList>
    </citation>
    <scope>IDENTIFICATION</scope>
</reference>
<name>A0A9I9DL93_CUCME</name>
<dbReference type="PANTHER" id="PTHR35106:SF5">
    <property type="entry name" value="CARBOXYPEPTIDASE"/>
    <property type="match status" value="1"/>
</dbReference>
<organism evidence="1">
    <name type="scientific">Cucumis melo</name>
    <name type="common">Muskmelon</name>
    <dbReference type="NCBI Taxonomy" id="3656"/>
    <lineage>
        <taxon>Eukaryota</taxon>
        <taxon>Viridiplantae</taxon>
        <taxon>Streptophyta</taxon>
        <taxon>Embryophyta</taxon>
        <taxon>Tracheophyta</taxon>
        <taxon>Spermatophyta</taxon>
        <taxon>Magnoliopsida</taxon>
        <taxon>eudicotyledons</taxon>
        <taxon>Gunneridae</taxon>
        <taxon>Pentapetalae</taxon>
        <taxon>rosids</taxon>
        <taxon>fabids</taxon>
        <taxon>Cucurbitales</taxon>
        <taxon>Cucurbitaceae</taxon>
        <taxon>Benincaseae</taxon>
        <taxon>Cucumis</taxon>
    </lineage>
</organism>
<sequence length="218" mass="25104">MAPNLHCYHSSPPFISLHSYPLVLRSHAPYPTSKHCSNSLKFLSIRCSANSNNQLTLRTCRNCKSQFDPSLNHPRACRFHTAHFGVFKLWAWFFKTLVKGRQQNKKFRGGRDPVTTSIQHKESGRYMNSPQTMIICFSLSVEIDCENSVKPSESLKVYTWEEQWTLQTLAKFFNTGIAVGLRILSIQDVLLLHTHHMTMTNNVNQQSFLHFPSFVQDS</sequence>
<accession>A0A9I9DL93</accession>